<accession>A0ABN9TR06</accession>
<proteinExistence type="predicted"/>
<sequence>MVIGRSTRLLPTPQCHCRPFQLARWRLPPWSCWPRWPTAFTHSFVPTAQSLLLATAHWNEQNHPTTTDGQLRQQERDCAADPRQVRALRHLLEEAAWAGGSAR</sequence>
<gene>
    <name evidence="1" type="ORF">PCOR1329_LOCUS41464</name>
</gene>
<comment type="caution">
    <text evidence="1">The sequence shown here is derived from an EMBL/GenBank/DDBJ whole genome shotgun (WGS) entry which is preliminary data.</text>
</comment>
<dbReference type="Proteomes" id="UP001189429">
    <property type="component" value="Unassembled WGS sequence"/>
</dbReference>
<keyword evidence="2" id="KW-1185">Reference proteome</keyword>
<evidence type="ECO:0000313" key="2">
    <source>
        <dbReference type="Proteomes" id="UP001189429"/>
    </source>
</evidence>
<dbReference type="EMBL" id="CAUYUJ010014988">
    <property type="protein sequence ID" value="CAK0848566.1"/>
    <property type="molecule type" value="Genomic_DNA"/>
</dbReference>
<reference evidence="1" key="1">
    <citation type="submission" date="2023-10" db="EMBL/GenBank/DDBJ databases">
        <authorList>
            <person name="Chen Y."/>
            <person name="Shah S."/>
            <person name="Dougan E. K."/>
            <person name="Thang M."/>
            <person name="Chan C."/>
        </authorList>
    </citation>
    <scope>NUCLEOTIDE SEQUENCE [LARGE SCALE GENOMIC DNA]</scope>
</reference>
<evidence type="ECO:0000313" key="1">
    <source>
        <dbReference type="EMBL" id="CAK0848566.1"/>
    </source>
</evidence>
<organism evidence="1 2">
    <name type="scientific">Prorocentrum cordatum</name>
    <dbReference type="NCBI Taxonomy" id="2364126"/>
    <lineage>
        <taxon>Eukaryota</taxon>
        <taxon>Sar</taxon>
        <taxon>Alveolata</taxon>
        <taxon>Dinophyceae</taxon>
        <taxon>Prorocentrales</taxon>
        <taxon>Prorocentraceae</taxon>
        <taxon>Prorocentrum</taxon>
    </lineage>
</organism>
<protein>
    <submittedName>
        <fullName evidence="1">Uncharacterized protein</fullName>
    </submittedName>
</protein>
<name>A0ABN9TR06_9DINO</name>